<dbReference type="GO" id="GO:0007155">
    <property type="term" value="P:cell adhesion"/>
    <property type="evidence" value="ECO:0007669"/>
    <property type="project" value="InterPro"/>
</dbReference>
<sequence length="317" mass="33155">MNSRFPFPVVVASLLAVVACGGDAESGGTGRPSVVVSTPILGALVTEIVGDSAEVTVLMPNGVDPHGWEASPKEIEALSSADVVVINGLHLEESLDEAIDAARDGGVRIFEAADHVDVIEHTEDESGESHTEDESGESHSEDESEHEHADGDPHIWTDAAAMADVALALGDEFAEAGIDVGDRASVVYERLLTLDNDLSKSVEAVEASERKLVTGHESLAYLARRYGFELVGAVIPGLSSESEVSAGELAELKQVIVAEKVGVIFSEAGTPDQVVEAIADETGADVVVLDTHLLPEDGTYDTFMTELVSAIVSALSS</sequence>
<dbReference type="EMBL" id="CAEZTS010000272">
    <property type="protein sequence ID" value="CAB4598507.1"/>
    <property type="molecule type" value="Genomic_DNA"/>
</dbReference>
<dbReference type="InterPro" id="IPR006127">
    <property type="entry name" value="ZnuA-like"/>
</dbReference>
<dbReference type="SUPFAM" id="SSF53807">
    <property type="entry name" value="Helical backbone' metal receptor"/>
    <property type="match status" value="1"/>
</dbReference>
<dbReference type="AlphaFoldDB" id="A0A6J6GBI3"/>
<dbReference type="InterPro" id="IPR006128">
    <property type="entry name" value="Lipoprotein_PsaA-like"/>
</dbReference>
<dbReference type="PROSITE" id="PS51257">
    <property type="entry name" value="PROKAR_LIPOPROTEIN"/>
    <property type="match status" value="1"/>
</dbReference>
<name>A0A6J6GBI3_9ZZZZ</name>
<dbReference type="PANTHER" id="PTHR42953:SF1">
    <property type="entry name" value="METAL-BINDING PROTEIN HI_0362-RELATED"/>
    <property type="match status" value="1"/>
</dbReference>
<reference evidence="6" key="1">
    <citation type="submission" date="2020-05" db="EMBL/GenBank/DDBJ databases">
        <authorList>
            <person name="Chiriac C."/>
            <person name="Salcher M."/>
            <person name="Ghai R."/>
            <person name="Kavagutti S V."/>
        </authorList>
    </citation>
    <scope>NUCLEOTIDE SEQUENCE</scope>
</reference>
<evidence type="ECO:0000256" key="5">
    <source>
        <dbReference type="SAM" id="MobiDB-lite"/>
    </source>
</evidence>
<evidence type="ECO:0000313" key="6">
    <source>
        <dbReference type="EMBL" id="CAB4598507.1"/>
    </source>
</evidence>
<dbReference type="PRINTS" id="PR00691">
    <property type="entry name" value="ADHESINB"/>
</dbReference>
<evidence type="ECO:0000256" key="1">
    <source>
        <dbReference type="ARBA" id="ARBA00004196"/>
    </source>
</evidence>
<proteinExistence type="predicted"/>
<keyword evidence="2" id="KW-0813">Transport</keyword>
<feature type="region of interest" description="Disordered" evidence="5">
    <location>
        <begin position="121"/>
        <end position="152"/>
    </location>
</feature>
<evidence type="ECO:0000256" key="2">
    <source>
        <dbReference type="ARBA" id="ARBA00022448"/>
    </source>
</evidence>
<feature type="compositionally biased region" description="Basic and acidic residues" evidence="5">
    <location>
        <begin position="127"/>
        <end position="152"/>
    </location>
</feature>
<dbReference type="GO" id="GO:0030313">
    <property type="term" value="C:cell envelope"/>
    <property type="evidence" value="ECO:0007669"/>
    <property type="project" value="UniProtKB-SubCell"/>
</dbReference>
<dbReference type="InterPro" id="IPR050492">
    <property type="entry name" value="Bact_metal-bind_prot9"/>
</dbReference>
<dbReference type="InterPro" id="IPR006129">
    <property type="entry name" value="AdhesinB"/>
</dbReference>
<organism evidence="6">
    <name type="scientific">freshwater metagenome</name>
    <dbReference type="NCBI Taxonomy" id="449393"/>
    <lineage>
        <taxon>unclassified sequences</taxon>
        <taxon>metagenomes</taxon>
        <taxon>ecological metagenomes</taxon>
    </lineage>
</organism>
<evidence type="ECO:0000256" key="3">
    <source>
        <dbReference type="ARBA" id="ARBA00022723"/>
    </source>
</evidence>
<dbReference type="PANTHER" id="PTHR42953">
    <property type="entry name" value="HIGH-AFFINITY ZINC UPTAKE SYSTEM PROTEIN ZNUA-RELATED"/>
    <property type="match status" value="1"/>
</dbReference>
<gene>
    <name evidence="6" type="ORF">UFOPK1722_02058</name>
</gene>
<keyword evidence="4" id="KW-0732">Signal</keyword>
<dbReference type="GO" id="GO:0046872">
    <property type="term" value="F:metal ion binding"/>
    <property type="evidence" value="ECO:0007669"/>
    <property type="project" value="UniProtKB-KW"/>
</dbReference>
<dbReference type="PRINTS" id="PR00690">
    <property type="entry name" value="ADHESNFAMILY"/>
</dbReference>
<dbReference type="Gene3D" id="3.40.50.1980">
    <property type="entry name" value="Nitrogenase molybdenum iron protein domain"/>
    <property type="match status" value="2"/>
</dbReference>
<protein>
    <submittedName>
        <fullName evidence="6">Unannotated protein</fullName>
    </submittedName>
</protein>
<dbReference type="Pfam" id="PF01297">
    <property type="entry name" value="ZnuA"/>
    <property type="match status" value="1"/>
</dbReference>
<dbReference type="GO" id="GO:0030001">
    <property type="term" value="P:metal ion transport"/>
    <property type="evidence" value="ECO:0007669"/>
    <property type="project" value="InterPro"/>
</dbReference>
<evidence type="ECO:0000256" key="4">
    <source>
        <dbReference type="ARBA" id="ARBA00022729"/>
    </source>
</evidence>
<keyword evidence="3" id="KW-0479">Metal-binding</keyword>
<accession>A0A6J6GBI3</accession>
<comment type="subcellular location">
    <subcellularLocation>
        <location evidence="1">Cell envelope</location>
    </subcellularLocation>
</comment>